<keyword evidence="3" id="KW-1185">Reference proteome</keyword>
<protein>
    <submittedName>
        <fullName evidence="2">Uncharacterized protein</fullName>
    </submittedName>
</protein>
<name>S7ZVX9_PENO1</name>
<gene>
    <name evidence="2" type="ORF">PDE_07872</name>
</gene>
<proteinExistence type="predicted"/>
<evidence type="ECO:0000313" key="2">
    <source>
        <dbReference type="EMBL" id="EPS32911.1"/>
    </source>
</evidence>
<feature type="region of interest" description="Disordered" evidence="1">
    <location>
        <begin position="1"/>
        <end position="74"/>
    </location>
</feature>
<organism evidence="2 3">
    <name type="scientific">Penicillium oxalicum (strain 114-2 / CGMCC 5302)</name>
    <name type="common">Penicillium decumbens</name>
    <dbReference type="NCBI Taxonomy" id="933388"/>
    <lineage>
        <taxon>Eukaryota</taxon>
        <taxon>Fungi</taxon>
        <taxon>Dikarya</taxon>
        <taxon>Ascomycota</taxon>
        <taxon>Pezizomycotina</taxon>
        <taxon>Eurotiomycetes</taxon>
        <taxon>Eurotiomycetidae</taxon>
        <taxon>Eurotiales</taxon>
        <taxon>Aspergillaceae</taxon>
        <taxon>Penicillium</taxon>
    </lineage>
</organism>
<dbReference type="AlphaFoldDB" id="S7ZVX9"/>
<dbReference type="Proteomes" id="UP000019376">
    <property type="component" value="Unassembled WGS sequence"/>
</dbReference>
<feature type="region of interest" description="Disordered" evidence="1">
    <location>
        <begin position="88"/>
        <end position="114"/>
    </location>
</feature>
<feature type="compositionally biased region" description="Basic and acidic residues" evidence="1">
    <location>
        <begin position="1"/>
        <end position="15"/>
    </location>
</feature>
<dbReference type="EMBL" id="KB644414">
    <property type="protein sequence ID" value="EPS32911.1"/>
    <property type="molecule type" value="Genomic_DNA"/>
</dbReference>
<reference evidence="2 3" key="1">
    <citation type="journal article" date="2013" name="PLoS ONE">
        <title>Genomic and secretomic analyses reveal unique features of the lignocellulolytic enzyme system of Penicillium decumbens.</title>
        <authorList>
            <person name="Liu G."/>
            <person name="Zhang L."/>
            <person name="Wei X."/>
            <person name="Zou G."/>
            <person name="Qin Y."/>
            <person name="Ma L."/>
            <person name="Li J."/>
            <person name="Zheng H."/>
            <person name="Wang S."/>
            <person name="Wang C."/>
            <person name="Xun L."/>
            <person name="Zhao G.-P."/>
            <person name="Zhou Z."/>
            <person name="Qu Y."/>
        </authorList>
    </citation>
    <scope>NUCLEOTIDE SEQUENCE [LARGE SCALE GENOMIC DNA]</scope>
    <source>
        <strain evidence="3">114-2 / CGMCC 5302</strain>
    </source>
</reference>
<sequence length="114" mass="12805">MEFVEKSPAEWKPEEAKEDLEGDKRRPSWNRGRVWHTDPLSATLGHSVSGGLAKTDKKSRRDRATHSSPESPKMVLLRWDPWTSQDGMPARLGVEKPGPTWIPSTFVSRGATDP</sequence>
<evidence type="ECO:0000256" key="1">
    <source>
        <dbReference type="SAM" id="MobiDB-lite"/>
    </source>
</evidence>
<accession>S7ZVX9</accession>
<evidence type="ECO:0000313" key="3">
    <source>
        <dbReference type="Proteomes" id="UP000019376"/>
    </source>
</evidence>
<dbReference type="HOGENOM" id="CLU_2121894_0_0_1"/>